<gene>
    <name evidence="2" type="ORF">LCGC14_1969650</name>
</gene>
<feature type="region of interest" description="Disordered" evidence="1">
    <location>
        <begin position="72"/>
        <end position="94"/>
    </location>
</feature>
<protein>
    <submittedName>
        <fullName evidence="2">Uncharacterized protein</fullName>
    </submittedName>
</protein>
<dbReference type="AlphaFoldDB" id="A0A0F9G0D9"/>
<comment type="caution">
    <text evidence="2">The sequence shown here is derived from an EMBL/GenBank/DDBJ whole genome shotgun (WGS) entry which is preliminary data.</text>
</comment>
<feature type="compositionally biased region" description="Basic and acidic residues" evidence="1">
    <location>
        <begin position="85"/>
        <end position="94"/>
    </location>
</feature>
<proteinExistence type="predicted"/>
<reference evidence="2" key="1">
    <citation type="journal article" date="2015" name="Nature">
        <title>Complex archaea that bridge the gap between prokaryotes and eukaryotes.</title>
        <authorList>
            <person name="Spang A."/>
            <person name="Saw J.H."/>
            <person name="Jorgensen S.L."/>
            <person name="Zaremba-Niedzwiedzka K."/>
            <person name="Martijn J."/>
            <person name="Lind A.E."/>
            <person name="van Eijk R."/>
            <person name="Schleper C."/>
            <person name="Guy L."/>
            <person name="Ettema T.J."/>
        </authorList>
    </citation>
    <scope>NUCLEOTIDE SEQUENCE</scope>
</reference>
<accession>A0A0F9G0D9</accession>
<evidence type="ECO:0000313" key="2">
    <source>
        <dbReference type="EMBL" id="KKL83946.1"/>
    </source>
</evidence>
<name>A0A0F9G0D9_9ZZZZ</name>
<evidence type="ECO:0000256" key="1">
    <source>
        <dbReference type="SAM" id="MobiDB-lite"/>
    </source>
</evidence>
<dbReference type="EMBL" id="LAZR01021837">
    <property type="protein sequence ID" value="KKL83946.1"/>
    <property type="molecule type" value="Genomic_DNA"/>
</dbReference>
<sequence>MAEQVPARKNRIVVMTDDLSRVVADKLPSVKDAVKFLAEADTQALGSSGPFTILSVRRSGITFAPAKRQVLKGQTYGGGGKPRKPKDATAPKGK</sequence>
<organism evidence="2">
    <name type="scientific">marine sediment metagenome</name>
    <dbReference type="NCBI Taxonomy" id="412755"/>
    <lineage>
        <taxon>unclassified sequences</taxon>
        <taxon>metagenomes</taxon>
        <taxon>ecological metagenomes</taxon>
    </lineage>
</organism>